<evidence type="ECO:0000313" key="2">
    <source>
        <dbReference type="EMBL" id="CAB4940862.1"/>
    </source>
</evidence>
<accession>A0A6J6I4Y8</accession>
<dbReference type="EMBL" id="CAFBNA010000103">
    <property type="protein sequence ID" value="CAB4940862.1"/>
    <property type="molecule type" value="Genomic_DNA"/>
</dbReference>
<name>A0A6J6I4Y8_9ZZZZ</name>
<dbReference type="AlphaFoldDB" id="A0A6J6I4Y8"/>
<dbReference type="EMBL" id="CAEZUO010000169">
    <property type="protein sequence ID" value="CAB4621541.1"/>
    <property type="molecule type" value="Genomic_DNA"/>
</dbReference>
<sequence length="75" mass="8297">MHATDPTPFGALGANELPVPSGIDGVVLIPRQRGHHMQAVPSRDEFMRNARHDDAGRRNIGIEMRTNNKKVQQVS</sequence>
<protein>
    <submittedName>
        <fullName evidence="1">Unannotated protein</fullName>
    </submittedName>
</protein>
<gene>
    <name evidence="1" type="ORF">UFOPK1827_02024</name>
    <name evidence="2" type="ORF">UFOPK3708_01444</name>
</gene>
<reference evidence="1" key="1">
    <citation type="submission" date="2020-05" db="EMBL/GenBank/DDBJ databases">
        <authorList>
            <person name="Chiriac C."/>
            <person name="Salcher M."/>
            <person name="Ghai R."/>
            <person name="Kavagutti S V."/>
        </authorList>
    </citation>
    <scope>NUCLEOTIDE SEQUENCE</scope>
</reference>
<organism evidence="1">
    <name type="scientific">freshwater metagenome</name>
    <dbReference type="NCBI Taxonomy" id="449393"/>
    <lineage>
        <taxon>unclassified sequences</taxon>
        <taxon>metagenomes</taxon>
        <taxon>ecological metagenomes</taxon>
    </lineage>
</organism>
<proteinExistence type="predicted"/>
<evidence type="ECO:0000313" key="1">
    <source>
        <dbReference type="EMBL" id="CAB4621541.1"/>
    </source>
</evidence>